<evidence type="ECO:0000313" key="2">
    <source>
        <dbReference type="Proteomes" id="UP000516349"/>
    </source>
</evidence>
<dbReference type="AlphaFoldDB" id="A0A7H1NQK7"/>
<dbReference type="Proteomes" id="UP000516349">
    <property type="component" value="Chromosome"/>
</dbReference>
<sequence>MDLRGGTGDLKSIPLDYLHNLKLSKSSHKPFAHKPMKHPVIIVLDNDDGLEPVAKAAKEVHSKLTRNNEGSPPVTSPAKETSNLLIEIPSTADFYHVTENLYIVKAPEKKMPTPKTLKKELYTCIEDLFPEKWRNHEINGKKLSLTNGKEFDSSKHYSKMIFAKSVLKANADKIDFSGFDPLLERIQKAILHHAAKQ</sequence>
<evidence type="ECO:0000313" key="1">
    <source>
        <dbReference type="EMBL" id="QNT78067.1"/>
    </source>
</evidence>
<reference evidence="1 2" key="1">
    <citation type="submission" date="2020-08" db="EMBL/GenBank/DDBJ databases">
        <title>Complete genome sequence of Entomobacter blattae G55GP.</title>
        <authorList>
            <person name="Poehlein A."/>
            <person name="Guzman J."/>
            <person name="Daniel R."/>
            <person name="Vilcinskas A."/>
        </authorList>
    </citation>
    <scope>NUCLEOTIDE SEQUENCE [LARGE SCALE GENOMIC DNA]</scope>
    <source>
        <strain evidence="1 2">G55GP</strain>
    </source>
</reference>
<protein>
    <submittedName>
        <fullName evidence="1">Uncharacterized protein</fullName>
    </submittedName>
</protein>
<dbReference type="EMBL" id="CP060244">
    <property type="protein sequence ID" value="QNT78067.1"/>
    <property type="molecule type" value="Genomic_DNA"/>
</dbReference>
<name>A0A7H1NQK7_9PROT</name>
<dbReference type="KEGG" id="ebla:JGUZn3_08350"/>
<gene>
    <name evidence="1" type="ORF">JGUZn3_08350</name>
</gene>
<keyword evidence="2" id="KW-1185">Reference proteome</keyword>
<accession>A0A7H1NQK7</accession>
<proteinExistence type="predicted"/>
<organism evidence="1 2">
    <name type="scientific">Entomobacter blattae</name>
    <dbReference type="NCBI Taxonomy" id="2762277"/>
    <lineage>
        <taxon>Bacteria</taxon>
        <taxon>Pseudomonadati</taxon>
        <taxon>Pseudomonadota</taxon>
        <taxon>Alphaproteobacteria</taxon>
        <taxon>Acetobacterales</taxon>
        <taxon>Acetobacteraceae</taxon>
        <taxon>Entomobacter</taxon>
    </lineage>
</organism>